<evidence type="ECO:0000313" key="9">
    <source>
        <dbReference type="EMBL" id="ANS74098.1"/>
    </source>
</evidence>
<keyword evidence="2" id="KW-0813">Transport</keyword>
<dbReference type="GO" id="GO:0022857">
    <property type="term" value="F:transmembrane transporter activity"/>
    <property type="evidence" value="ECO:0007669"/>
    <property type="project" value="InterPro"/>
</dbReference>
<gene>
    <name evidence="9" type="ORF">AWM70_05505</name>
</gene>
<accession>A0A1B1MY45</accession>
<feature type="transmembrane region" description="Helical" evidence="7">
    <location>
        <begin position="281"/>
        <end position="299"/>
    </location>
</feature>
<feature type="transmembrane region" description="Helical" evidence="7">
    <location>
        <begin position="46"/>
        <end position="66"/>
    </location>
</feature>
<protein>
    <submittedName>
        <fullName evidence="9">MFS transporter</fullName>
    </submittedName>
</protein>
<feature type="transmembrane region" description="Helical" evidence="7">
    <location>
        <begin position="249"/>
        <end position="269"/>
    </location>
</feature>
<comment type="subcellular location">
    <subcellularLocation>
        <location evidence="1">Cell membrane</location>
        <topology evidence="1">Multi-pass membrane protein</topology>
    </subcellularLocation>
</comment>
<evidence type="ECO:0000256" key="1">
    <source>
        <dbReference type="ARBA" id="ARBA00004651"/>
    </source>
</evidence>
<dbReference type="KEGG" id="pyg:AWM70_05505"/>
<keyword evidence="4 7" id="KW-0812">Transmembrane</keyword>
<dbReference type="EMBL" id="CP014167">
    <property type="protein sequence ID" value="ANS74098.1"/>
    <property type="molecule type" value="Genomic_DNA"/>
</dbReference>
<dbReference type="AlphaFoldDB" id="A0A1B1MY45"/>
<feature type="domain" description="Major facilitator superfamily (MFS) profile" evidence="8">
    <location>
        <begin position="8"/>
        <end position="386"/>
    </location>
</feature>
<reference evidence="9 10" key="1">
    <citation type="submission" date="2016-01" db="EMBL/GenBank/DDBJ databases">
        <title>Complete Genome Sequence of Paenibacillus yonginensis DCY84, a novel Plant Growth-Promoting Bacteria with Elicitation of Induced Systemic Resistance.</title>
        <authorList>
            <person name="Kim Y.J."/>
            <person name="Yang D.C."/>
            <person name="Sukweenadhi J."/>
        </authorList>
    </citation>
    <scope>NUCLEOTIDE SEQUENCE [LARGE SCALE GENOMIC DNA]</scope>
    <source>
        <strain evidence="9 10">DCY84</strain>
    </source>
</reference>
<evidence type="ECO:0000256" key="7">
    <source>
        <dbReference type="SAM" id="Phobius"/>
    </source>
</evidence>
<dbReference type="PRINTS" id="PR01035">
    <property type="entry name" value="TCRTETA"/>
</dbReference>
<dbReference type="InterPro" id="IPR036259">
    <property type="entry name" value="MFS_trans_sf"/>
</dbReference>
<dbReference type="Gene3D" id="1.20.1250.20">
    <property type="entry name" value="MFS general substrate transporter like domains"/>
    <property type="match status" value="2"/>
</dbReference>
<proteinExistence type="predicted"/>
<dbReference type="Proteomes" id="UP000092573">
    <property type="component" value="Chromosome"/>
</dbReference>
<keyword evidence="5 7" id="KW-1133">Transmembrane helix</keyword>
<evidence type="ECO:0000256" key="3">
    <source>
        <dbReference type="ARBA" id="ARBA00022475"/>
    </source>
</evidence>
<feature type="transmembrane region" description="Helical" evidence="7">
    <location>
        <begin position="167"/>
        <end position="185"/>
    </location>
</feature>
<evidence type="ECO:0000313" key="10">
    <source>
        <dbReference type="Proteomes" id="UP000092573"/>
    </source>
</evidence>
<dbReference type="PROSITE" id="PS50850">
    <property type="entry name" value="MFS"/>
    <property type="match status" value="1"/>
</dbReference>
<dbReference type="SUPFAM" id="SSF103473">
    <property type="entry name" value="MFS general substrate transporter"/>
    <property type="match status" value="1"/>
</dbReference>
<feature type="transmembrane region" description="Helical" evidence="7">
    <location>
        <begin position="103"/>
        <end position="123"/>
    </location>
</feature>
<keyword evidence="6 7" id="KW-0472">Membrane</keyword>
<dbReference type="InterPro" id="IPR011701">
    <property type="entry name" value="MFS"/>
</dbReference>
<sequence length="402" mass="42954">MNLPWKKNLYVLWCGVFCTSTAYSMVIPFLTLFINKDLGVESNVSFWSGLLFGVTFLASALIAPFWGSLADKYGRKPMLLRSGFSLCAVYLLMAVVQNPYELLVVRILSGLLAGYVPSAIALVGTNTPEKHVGYALGIMATAGASGSIVGPLLGGVLSKFIGYRECFLVAAFVVLLSAIIAWIGAKEENFDRNRTRSHVRDDLKEASANRPLMRQLGVVLIVTASVMVLEPLLTLYVLELGSSHDNASLSSGVIFSAVGVATVVAAPIWGKIGQKIGYERTLMIGLLGGGLGNVLQLLFHNLVGFGILRFVYGLFFAAVYPGLNALIVKATTPEFRGRAFSLNQSSSQLGNMVGPIAGGTLGAYIPIPIVFLLNGVLLTATAGTLKLKQLKGRRTKDEAADI</sequence>
<feature type="transmembrane region" description="Helical" evidence="7">
    <location>
        <begin position="135"/>
        <end position="161"/>
    </location>
</feature>
<feature type="transmembrane region" description="Helical" evidence="7">
    <location>
        <begin position="371"/>
        <end position="387"/>
    </location>
</feature>
<feature type="transmembrane region" description="Helical" evidence="7">
    <location>
        <begin position="305"/>
        <end position="328"/>
    </location>
</feature>
<evidence type="ECO:0000256" key="4">
    <source>
        <dbReference type="ARBA" id="ARBA00022692"/>
    </source>
</evidence>
<dbReference type="PANTHER" id="PTHR43414:SF6">
    <property type="entry name" value="MULTIDRUG RESISTANCE PROTEIN MDTG"/>
    <property type="match status" value="1"/>
</dbReference>
<dbReference type="OrthoDB" id="65739at2"/>
<evidence type="ECO:0000256" key="5">
    <source>
        <dbReference type="ARBA" id="ARBA00022989"/>
    </source>
</evidence>
<keyword evidence="3" id="KW-1003">Cell membrane</keyword>
<evidence type="ECO:0000259" key="8">
    <source>
        <dbReference type="PROSITE" id="PS50850"/>
    </source>
</evidence>
<feature type="transmembrane region" description="Helical" evidence="7">
    <location>
        <begin position="216"/>
        <end position="237"/>
    </location>
</feature>
<dbReference type="PANTHER" id="PTHR43414">
    <property type="entry name" value="MULTIDRUG RESISTANCE PROTEIN MDTG"/>
    <property type="match status" value="1"/>
</dbReference>
<dbReference type="RefSeq" id="WP_068694703.1">
    <property type="nucleotide sequence ID" value="NZ_CP014167.1"/>
</dbReference>
<dbReference type="GO" id="GO:0005886">
    <property type="term" value="C:plasma membrane"/>
    <property type="evidence" value="ECO:0007669"/>
    <property type="project" value="UniProtKB-SubCell"/>
</dbReference>
<feature type="transmembrane region" description="Helical" evidence="7">
    <location>
        <begin position="78"/>
        <end position="97"/>
    </location>
</feature>
<dbReference type="Pfam" id="PF07690">
    <property type="entry name" value="MFS_1"/>
    <property type="match status" value="1"/>
</dbReference>
<feature type="transmembrane region" description="Helical" evidence="7">
    <location>
        <begin position="12"/>
        <end position="34"/>
    </location>
</feature>
<keyword evidence="10" id="KW-1185">Reference proteome</keyword>
<organism evidence="9 10">
    <name type="scientific">Paenibacillus yonginensis</name>
    <dbReference type="NCBI Taxonomy" id="1462996"/>
    <lineage>
        <taxon>Bacteria</taxon>
        <taxon>Bacillati</taxon>
        <taxon>Bacillota</taxon>
        <taxon>Bacilli</taxon>
        <taxon>Bacillales</taxon>
        <taxon>Paenibacillaceae</taxon>
        <taxon>Paenibacillus</taxon>
    </lineage>
</organism>
<evidence type="ECO:0000256" key="6">
    <source>
        <dbReference type="ARBA" id="ARBA00023136"/>
    </source>
</evidence>
<evidence type="ECO:0000256" key="2">
    <source>
        <dbReference type="ARBA" id="ARBA00022448"/>
    </source>
</evidence>
<dbReference type="InterPro" id="IPR020846">
    <property type="entry name" value="MFS_dom"/>
</dbReference>
<name>A0A1B1MY45_9BACL</name>
<dbReference type="STRING" id="1462996.AWM70_05505"/>
<dbReference type="InterPro" id="IPR001958">
    <property type="entry name" value="Tet-R_TetA/multi-R_MdtG-like"/>
</dbReference>